<accession>A0ABQ2FRL6</accession>
<evidence type="ECO:0000313" key="2">
    <source>
        <dbReference type="Proteomes" id="UP000604341"/>
    </source>
</evidence>
<dbReference type="Proteomes" id="UP000604341">
    <property type="component" value="Unassembled WGS sequence"/>
</dbReference>
<evidence type="ECO:0000313" key="1">
    <source>
        <dbReference type="EMBL" id="GGL20263.1"/>
    </source>
</evidence>
<proteinExistence type="predicted"/>
<reference evidence="2" key="1">
    <citation type="journal article" date="2019" name="Int. J. Syst. Evol. Microbiol.">
        <title>The Global Catalogue of Microorganisms (GCM) 10K type strain sequencing project: providing services to taxonomists for standard genome sequencing and annotation.</title>
        <authorList>
            <consortium name="The Broad Institute Genomics Platform"/>
            <consortium name="The Broad Institute Genome Sequencing Center for Infectious Disease"/>
            <person name="Wu L."/>
            <person name="Ma J."/>
        </authorList>
    </citation>
    <scope>NUCLEOTIDE SEQUENCE [LARGE SCALE GENOMIC DNA]</scope>
    <source>
        <strain evidence="2">JCM 19173</strain>
    </source>
</reference>
<dbReference type="EMBL" id="BMPE01000038">
    <property type="protein sequence ID" value="GGL20263.1"/>
    <property type="molecule type" value="Genomic_DNA"/>
</dbReference>
<organism evidence="1 2">
    <name type="scientific">Deinococcus radiotolerans</name>
    <dbReference type="NCBI Taxonomy" id="1309407"/>
    <lineage>
        <taxon>Bacteria</taxon>
        <taxon>Thermotogati</taxon>
        <taxon>Deinococcota</taxon>
        <taxon>Deinococci</taxon>
        <taxon>Deinococcales</taxon>
        <taxon>Deinococcaceae</taxon>
        <taxon>Deinococcus</taxon>
    </lineage>
</organism>
<comment type="caution">
    <text evidence="1">The sequence shown here is derived from an EMBL/GenBank/DDBJ whole genome shotgun (WGS) entry which is preliminary data.</text>
</comment>
<sequence>MDRWPATGAAGVKFRQDGARLLFTLPLNVRARAERGYTSINVTATLHFDNGSKKVYEPLPVVLH</sequence>
<dbReference type="RefSeq" id="WP_189071105.1">
    <property type="nucleotide sequence ID" value="NZ_BMPE01000038.1"/>
</dbReference>
<protein>
    <submittedName>
        <fullName evidence="1">Uncharacterized protein</fullName>
    </submittedName>
</protein>
<name>A0ABQ2FRL6_9DEIO</name>
<keyword evidence="2" id="KW-1185">Reference proteome</keyword>
<gene>
    <name evidence="1" type="ORF">GCM10010844_43930</name>
</gene>